<dbReference type="InterPro" id="IPR049551">
    <property type="entry name" value="PKS_DH_C"/>
</dbReference>
<dbReference type="Pfam" id="PF02801">
    <property type="entry name" value="Ketoacyl-synt_C"/>
    <property type="match status" value="2"/>
</dbReference>
<evidence type="ECO:0000256" key="4">
    <source>
        <dbReference type="ARBA" id="ARBA00022553"/>
    </source>
</evidence>
<dbReference type="Pfam" id="PF00109">
    <property type="entry name" value="ketoacyl-synt"/>
    <property type="match status" value="2"/>
</dbReference>
<dbReference type="SUPFAM" id="SSF47336">
    <property type="entry name" value="ACP-like"/>
    <property type="match status" value="2"/>
</dbReference>
<dbReference type="PANTHER" id="PTHR43775:SF51">
    <property type="entry name" value="INACTIVE PHENOLPHTHIOCEROL SYNTHESIS POLYKETIDE SYNTHASE TYPE I PKS1-RELATED"/>
    <property type="match status" value="1"/>
</dbReference>
<dbReference type="PROSITE" id="PS52019">
    <property type="entry name" value="PKS_MFAS_DH"/>
    <property type="match status" value="1"/>
</dbReference>
<dbReference type="FunFam" id="3.40.47.10:FF:000019">
    <property type="entry name" value="Polyketide synthase type I"/>
    <property type="match status" value="2"/>
</dbReference>
<protein>
    <submittedName>
        <fullName evidence="14">Uncharacterized protein</fullName>
    </submittedName>
</protein>
<evidence type="ECO:0000256" key="10">
    <source>
        <dbReference type="SAM" id="Coils"/>
    </source>
</evidence>
<dbReference type="Gene3D" id="3.40.47.10">
    <property type="match status" value="2"/>
</dbReference>
<feature type="region of interest" description="C-terminal hotdog fold" evidence="9">
    <location>
        <begin position="2438"/>
        <end position="2567"/>
    </location>
</feature>
<dbReference type="FunFam" id="1.10.1200.10:FF:000007">
    <property type="entry name" value="Probable polyketide synthase pks17"/>
    <property type="match status" value="2"/>
</dbReference>
<dbReference type="InterPro" id="IPR049552">
    <property type="entry name" value="PKS_DH_N"/>
</dbReference>
<dbReference type="PROSITE" id="PS00606">
    <property type="entry name" value="KS3_1"/>
    <property type="match status" value="2"/>
</dbReference>
<dbReference type="InterPro" id="IPR042104">
    <property type="entry name" value="PKS_dehydratase_sf"/>
</dbReference>
<dbReference type="SUPFAM" id="SSF53901">
    <property type="entry name" value="Thiolase-like"/>
    <property type="match status" value="2"/>
</dbReference>
<dbReference type="GO" id="GO:0031177">
    <property type="term" value="F:phosphopantetheine binding"/>
    <property type="evidence" value="ECO:0007669"/>
    <property type="project" value="InterPro"/>
</dbReference>
<dbReference type="PROSITE" id="PS52004">
    <property type="entry name" value="KS3_2"/>
    <property type="match status" value="2"/>
</dbReference>
<name>A0A919RLU2_9ACTN</name>
<dbReference type="InterPro" id="IPR014031">
    <property type="entry name" value="Ketoacyl_synth_C"/>
</dbReference>
<dbReference type="SUPFAM" id="SSF55048">
    <property type="entry name" value="Probable ACP-binding domain of malonyl-CoA ACP transacylase"/>
    <property type="match status" value="2"/>
</dbReference>
<dbReference type="Gene3D" id="3.30.70.250">
    <property type="entry name" value="Malonyl-CoA ACP transacylase, ACP-binding"/>
    <property type="match status" value="1"/>
</dbReference>
<dbReference type="PANTHER" id="PTHR43775">
    <property type="entry name" value="FATTY ACID SYNTHASE"/>
    <property type="match status" value="1"/>
</dbReference>
<feature type="domain" description="Ketosynthase family 3 (KS3)" evidence="12">
    <location>
        <begin position="34"/>
        <end position="458"/>
    </location>
</feature>
<dbReference type="InterPro" id="IPR057326">
    <property type="entry name" value="KR_dom"/>
</dbReference>
<dbReference type="RefSeq" id="WP_204030979.1">
    <property type="nucleotide sequence ID" value="NZ_BOOW01000040.1"/>
</dbReference>
<organism evidence="14 15">
    <name type="scientific">Sinosporangium siamense</name>
    <dbReference type="NCBI Taxonomy" id="1367973"/>
    <lineage>
        <taxon>Bacteria</taxon>
        <taxon>Bacillati</taxon>
        <taxon>Actinomycetota</taxon>
        <taxon>Actinomycetes</taxon>
        <taxon>Streptosporangiales</taxon>
        <taxon>Streptosporangiaceae</taxon>
        <taxon>Sinosporangium</taxon>
    </lineage>
</organism>
<dbReference type="SUPFAM" id="SSF52151">
    <property type="entry name" value="FabD/lysophospholipase-like"/>
    <property type="match status" value="2"/>
</dbReference>
<evidence type="ECO:0000256" key="7">
    <source>
        <dbReference type="ARBA" id="ARBA00023268"/>
    </source>
</evidence>
<dbReference type="InterPro" id="IPR036291">
    <property type="entry name" value="NAD(P)-bd_dom_sf"/>
</dbReference>
<evidence type="ECO:0000256" key="8">
    <source>
        <dbReference type="ARBA" id="ARBA00023315"/>
    </source>
</evidence>
<keyword evidence="6" id="KW-0045">Antibiotic biosynthesis</keyword>
<dbReference type="Gene3D" id="3.10.129.110">
    <property type="entry name" value="Polyketide synthase dehydratase"/>
    <property type="match status" value="1"/>
</dbReference>
<dbReference type="GO" id="GO:0004312">
    <property type="term" value="F:fatty acid synthase activity"/>
    <property type="evidence" value="ECO:0007669"/>
    <property type="project" value="TreeGrafter"/>
</dbReference>
<dbReference type="InterPro" id="IPR050091">
    <property type="entry name" value="PKS_NRPS_Biosynth_Enz"/>
</dbReference>
<dbReference type="EMBL" id="BOOW01000040">
    <property type="protein sequence ID" value="GII95948.1"/>
    <property type="molecule type" value="Genomic_DNA"/>
</dbReference>
<dbReference type="GO" id="GO:0004315">
    <property type="term" value="F:3-oxoacyl-[acyl-carrier-protein] synthase activity"/>
    <property type="evidence" value="ECO:0007669"/>
    <property type="project" value="InterPro"/>
</dbReference>
<evidence type="ECO:0000256" key="1">
    <source>
        <dbReference type="ARBA" id="ARBA00001957"/>
    </source>
</evidence>
<dbReference type="Gene3D" id="1.10.287.1960">
    <property type="match status" value="1"/>
</dbReference>
<feature type="domain" description="PKS/mFAS DH" evidence="13">
    <location>
        <begin position="2300"/>
        <end position="2567"/>
    </location>
</feature>
<dbReference type="InterPro" id="IPR014030">
    <property type="entry name" value="Ketoacyl_synth_N"/>
</dbReference>
<dbReference type="InterPro" id="IPR020806">
    <property type="entry name" value="PKS_PP-bd"/>
</dbReference>
<sequence length="3193" mass="331209">MTTPNDKVVEALRSSLKEAERLRRENRRLLDAAEEPIAIVGMGCRYPGGVETPGDLWRLVADGADATSPLPDDRGWDLTALHGAGVDARGTRVTLRGGFLDGLADFDADFFHISPREAVTMDPQQRLLLETSWEALERAGLDPAALRGSATGVFIGTNGQDYAYLLVRSLSDATGDIGTGIAASAASGRISYALGLEGPAVTVDTACSSSLVALHWAVQSLRSGECALALAGGVNVLATPGSLLEFSRQGGLAADGRCKAFADAADGTGWSEGVGVLVLERLSDARRHGHPVLAVVRGSAVNQDGASNGFTAPSGPAQQRVVRRALGNAGLTPADIDAVEAHGTGTPLGDPIEAHALMAVYGGRRERSLLVGSVKSNIGHTQAAAGVAGVIKMVQAIRHGLLPRTLHVDTPSTRIDWSAGDVRPLSEPVDWPETGRPRRAGVSSFGISGTNAHVIIEQAPSQEDSASVPSVPPGVVPWVVSAASEPALHAQVARLSRVEAPPLDVGAALAARTSFPHRTVLLAGDSGIVEVARGEAADRSLAVLFTGQGAQRLGMGRELAARFPVFARAFDEVCAGLDEHLDRAVRDVVWGGDAELLDRTVYAQAGLFAVEVALFRLVESLGVRPRLVGGHSIGEVAAAHVAGVFSLPDACALVAARGRLMQALPAGGAMAAVEAAEDEVRPFLGEVSLAAVNGPSSAVLSGAEGAVERVATRFSALGRKVTRLRVSHAFHSALMEPMLEEFRQVVTGLPADAPRLDLVSNVTGGLVPAETVCDPEYWVRHVRDTVRFADGVTALRRAGASAFLELGPDGVLAALTQTVLDGEPVPVVPALRKGRGEERTLIGALAGLHVNGVPVEWARVFDGCGARWAELPTYAFQRRRYWPETARAADAEGRPRLLRWEWTPIEGGHTAEPVDHVTLEDLPPDDVPPLVVMPVRGAALPGSAHELCGRVLRVMQDWLSQERFARSRLVFVTRGAVAARAGEAVEDLAAAAVWGLVGSAQSENPGRFLLVDADAEPSLAEALATGEQRVVLRDGTALRGALAPSAVGDAETSPWGPAGTVLVTGGTGGLGREVARHLVVRHGVRSLVLLSRRGMSAPGAAEVVAELSAAGARVVVEACDAADREALAAVLGRIPGESPLVGVVHAAGVLDDGVVTSLSAERVSGVLRAKVDAAWNLHELTSHLDLSAFVLFSSVAGVMGGAGQAAYAAGNVFLDALAHHRTALGLTARSVAWGAWVPTGGMTATLSEGDLRRIRSAGVEPLTAEEGLSLFDTAVAGDQPYIVALGRTALSHRAAPPSFRTAPSVPDLTLRLRELDEAGRGRLLLDLVRTEAAAVLGHPEAAAVAPGRGFRDLGFDSLTALELRNRLTSATGLRLPATLVFDHPTPTALAGHLRAELLNEHDDPGPVATVAAQAGDPIAVVGMACRMPGGISTPEELWSLLAEGREGISDFPADRGWDLDALFGGSGPESRGSSAARRGGFLTGLGDFDAGFFGISPREALAMDPQQRLLLETSWEALERAGIDPASLKGSRTGVFVGTTGQDYASLVFNSRDDVEGHASTGLANSVISGRVSYALGLEGPAVTLDTACSSSLVAMHLAARSLREGESSLALVGGVTVLSTPMSFLGFTRQGGLAADGRCKAFADAADGTGWSEGAGVLVLERLSDARRHGHEVLAVLRGSAVNQDGASNGLTAPNGPSQQRVIRQALADAGLGPADVDAVEGHGTGTPLGDPIEAQALLATYGRGRDAGRPLWLGSVKSNLGHTQAAAGVAGVIKMILAMRHGVLPRTLHVDEPNTHVDWSAGAVAVLTRQVSWPEADRPRRAGVSSFGISGTNAHVVLEQAPPPAETASTAEPPSPLVPWIVTGKDEDALRAGIDLVGGLDGVSPWDVGVTLAGRSRFEHRAVLLVDGGDVTEAARGEAAERSLAVLFSGQGAQRLGMGRELHARFPVFADAFDAVCEELDARLDLPLREVMWGEDAGLLDQTVYAQAGLFAVEVALFRLVESWGVRPDFVAGHSIGEVAAAHVAGVFTLADACALVAARGRLMQALPAGGAMLAVRADEAEVTACLHGLAERTGAAALPSGGAVSVAAVNGPSSTVVSGTEEAVAAVETHFHAQGRRTTRLRVSHAFHSPLMDPMLEDFRRVAAGLSFAKPTLPLVSNVTGGVAPAELVCDPDYWVRHVRDTVRFAEGVCTLAEAGVTAFLEAGPDGRLAALVQETLDDCVAAPALRAGRPEEHALLGGLARLHTAGVDVDWPAFFDGSGARRIELPTYPFQRRRYWPVPAHHTGDVRGAGLTPTAHPLLGAAVSPAGTNEVLLTGRLSVKAQPWLGDHTLGGAAVFPGTAFTELALRAGDEAGCDHLRDLTLTAPLVLPAGRGVAVQVKVGEPDEGGHRTVTCYARPDDDPDAPWTRHAEGTLTGRAEPVSAECDLSVWPPADAVAVDLEGFYEFGEYGPAFHTVRSMWRLGGEVFVEAVMPDRDAAAYGLHPALLEAAVQAAGFTGVGDGERLVPSVWSAVSLHAAGAAEVRLRVARLDDRSISVAVADAAGGPVMSVGSLTLASPPAALAPGGGVDAGSLLWVRWVPASPGQVNGHPLRAVAVGADDLRLGTAVGSLAEVAEDVPPVVVFSVRGEDGGLPGSVHGVCARVLGALREWLADERYAASRLVFTTCRAVAGAEGESVEDLAAAAAWGLVRSAQLENPGRFVLVDVDGGSPPHLGEVLAAGEPQMVVRDGKVLVGRLARLAANPDAAAPVWGRGTVLVTGGTGGLGREVARHLVVRHGVRSLVLLSRRGLSAPGAAEAVAELSAAGARVVVEACDAADRDALAAVLGRIPGESPLVGVVHAAGVLDDGIVTSLSAERVSAVLRAKVDAAWNLHELTSHLDLSAFVLFSSMAGVMGGAGQAAYAAGNVFLDALAHHRAARGLPARSMAWGAWEPVGGMTATLSEADMRRIRSSGVVPLTVDQGLALFDAAANAEPPHVVPIGRAAAAARTAGEVPPLLRGLVKQARRTAASAGAASAAKLTARLRELPSADRGKQVLDLVRAETATVLGHPASAPVHVTKEFRDLGFDSLTALELRNRLAQATGLRLPATLIFDHPTPAALAGHLLTALLGEDGPPAGTAFLTELDRLDAALTAEDPDHHTRVAIARRLRHLLEKCTDGDAPASDVTEQIKLAGTDEIFAFIDNELGRMSDR</sequence>
<dbReference type="InterPro" id="IPR055123">
    <property type="entry name" value="SpnB-like_Rossmann"/>
</dbReference>
<gene>
    <name evidence="14" type="ORF">Ssi02_61790</name>
</gene>
<comment type="pathway">
    <text evidence="2">Antibiotic biosynthesis.</text>
</comment>
<dbReference type="Pfam" id="PF00550">
    <property type="entry name" value="PP-binding"/>
    <property type="match status" value="2"/>
</dbReference>
<dbReference type="SMART" id="SM01294">
    <property type="entry name" value="PKS_PP_betabranch"/>
    <property type="match status" value="2"/>
</dbReference>
<keyword evidence="10" id="KW-0175">Coiled coil</keyword>
<dbReference type="Pfam" id="PF08990">
    <property type="entry name" value="Docking"/>
    <property type="match status" value="1"/>
</dbReference>
<keyword evidence="3" id="KW-0596">Phosphopantetheine</keyword>
<keyword evidence="8" id="KW-0012">Acyltransferase</keyword>
<dbReference type="Gene3D" id="3.40.366.10">
    <property type="entry name" value="Malonyl-Coenzyme A Acyl Carrier Protein, domain 2"/>
    <property type="match status" value="2"/>
</dbReference>
<dbReference type="InterPro" id="IPR009081">
    <property type="entry name" value="PP-bd_ACP"/>
</dbReference>
<feature type="region of interest" description="N-terminal hotdog fold" evidence="9">
    <location>
        <begin position="2300"/>
        <end position="2424"/>
    </location>
</feature>
<comment type="cofactor">
    <cofactor evidence="1">
        <name>pantetheine 4'-phosphate</name>
        <dbReference type="ChEBI" id="CHEBI:47942"/>
    </cofactor>
</comment>
<dbReference type="GO" id="GO:0006633">
    <property type="term" value="P:fatty acid biosynthetic process"/>
    <property type="evidence" value="ECO:0007669"/>
    <property type="project" value="InterPro"/>
</dbReference>
<dbReference type="SMART" id="SM00822">
    <property type="entry name" value="PKS_KR"/>
    <property type="match status" value="2"/>
</dbReference>
<dbReference type="CDD" id="cd00833">
    <property type="entry name" value="PKS"/>
    <property type="match status" value="2"/>
</dbReference>
<dbReference type="InterPro" id="IPR018201">
    <property type="entry name" value="Ketoacyl_synth_AS"/>
</dbReference>
<dbReference type="InterPro" id="IPR016036">
    <property type="entry name" value="Malonyl_transacylase_ACP-bd"/>
</dbReference>
<keyword evidence="7" id="KW-0511">Multifunctional enzyme</keyword>
<feature type="domain" description="Carrier" evidence="11">
    <location>
        <begin position="1322"/>
        <end position="1397"/>
    </location>
</feature>
<comment type="caution">
    <text evidence="9">Lacks conserved residue(s) required for the propagation of feature annotation.</text>
</comment>
<dbReference type="InterPro" id="IPR016039">
    <property type="entry name" value="Thiolase-like"/>
</dbReference>
<keyword evidence="15" id="KW-1185">Reference proteome</keyword>
<dbReference type="InterPro" id="IPR013968">
    <property type="entry name" value="PKS_KR"/>
</dbReference>
<dbReference type="Gene3D" id="3.30.70.3290">
    <property type="match status" value="2"/>
</dbReference>
<dbReference type="InterPro" id="IPR016035">
    <property type="entry name" value="Acyl_Trfase/lysoPLipase"/>
</dbReference>
<dbReference type="FunFam" id="3.40.366.10:FF:000002">
    <property type="entry name" value="Probable polyketide synthase 2"/>
    <property type="match status" value="2"/>
</dbReference>
<evidence type="ECO:0000259" key="12">
    <source>
        <dbReference type="PROSITE" id="PS52004"/>
    </source>
</evidence>
<dbReference type="CDD" id="cd08956">
    <property type="entry name" value="KR_3_FAS_SDR_x"/>
    <property type="match status" value="2"/>
</dbReference>
<dbReference type="SMART" id="SM00825">
    <property type="entry name" value="PKS_KS"/>
    <property type="match status" value="2"/>
</dbReference>
<dbReference type="GO" id="GO:0033068">
    <property type="term" value="P:macrolide biosynthetic process"/>
    <property type="evidence" value="ECO:0007669"/>
    <property type="project" value="UniProtKB-ARBA"/>
</dbReference>
<proteinExistence type="predicted"/>
<dbReference type="InterPro" id="IPR015083">
    <property type="entry name" value="NorB/c/GfsB-D-like_docking"/>
</dbReference>
<dbReference type="InterPro" id="IPR014043">
    <property type="entry name" value="Acyl_transferase_dom"/>
</dbReference>
<dbReference type="InterPro" id="IPR032821">
    <property type="entry name" value="PKS_assoc"/>
</dbReference>
<dbReference type="SMART" id="SM00827">
    <property type="entry name" value="PKS_AT"/>
    <property type="match status" value="2"/>
</dbReference>
<dbReference type="InterPro" id="IPR001227">
    <property type="entry name" value="Ac_transferase_dom_sf"/>
</dbReference>
<evidence type="ECO:0000256" key="2">
    <source>
        <dbReference type="ARBA" id="ARBA00004792"/>
    </source>
</evidence>
<evidence type="ECO:0000313" key="14">
    <source>
        <dbReference type="EMBL" id="GII95948.1"/>
    </source>
</evidence>
<evidence type="ECO:0000256" key="5">
    <source>
        <dbReference type="ARBA" id="ARBA00022679"/>
    </source>
</evidence>
<keyword evidence="4" id="KW-0597">Phosphoprotein</keyword>
<dbReference type="Pfam" id="PF22953">
    <property type="entry name" value="SpnB_Rossmann"/>
    <property type="match status" value="2"/>
</dbReference>
<comment type="caution">
    <text evidence="14">The sequence shown here is derived from an EMBL/GenBank/DDBJ whole genome shotgun (WGS) entry which is preliminary data.</text>
</comment>
<feature type="coiled-coil region" evidence="10">
    <location>
        <begin position="5"/>
        <end position="32"/>
    </location>
</feature>
<dbReference type="Proteomes" id="UP000606172">
    <property type="component" value="Unassembled WGS sequence"/>
</dbReference>
<dbReference type="InterPro" id="IPR020807">
    <property type="entry name" value="PKS_DH"/>
</dbReference>
<dbReference type="Pfam" id="PF14765">
    <property type="entry name" value="PS-DH"/>
    <property type="match status" value="1"/>
</dbReference>
<dbReference type="Pfam" id="PF08659">
    <property type="entry name" value="KR"/>
    <property type="match status" value="2"/>
</dbReference>
<dbReference type="Gene3D" id="3.40.50.720">
    <property type="entry name" value="NAD(P)-binding Rossmann-like Domain"/>
    <property type="match status" value="2"/>
</dbReference>
<dbReference type="PROSITE" id="PS00012">
    <property type="entry name" value="PHOSPHOPANTETHEINE"/>
    <property type="match status" value="2"/>
</dbReference>
<dbReference type="PROSITE" id="PS50075">
    <property type="entry name" value="CARRIER"/>
    <property type="match status" value="2"/>
</dbReference>
<dbReference type="Pfam" id="PF16197">
    <property type="entry name" value="KAsynt_C_assoc"/>
    <property type="match status" value="2"/>
</dbReference>
<dbReference type="SMART" id="SM00826">
    <property type="entry name" value="PKS_DH"/>
    <property type="match status" value="1"/>
</dbReference>
<dbReference type="SUPFAM" id="SSF51735">
    <property type="entry name" value="NAD(P)-binding Rossmann-fold domains"/>
    <property type="match status" value="4"/>
</dbReference>
<dbReference type="Gene3D" id="1.10.1200.10">
    <property type="entry name" value="ACP-like"/>
    <property type="match status" value="2"/>
</dbReference>
<dbReference type="Pfam" id="PF21089">
    <property type="entry name" value="PKS_DH_N"/>
    <property type="match status" value="1"/>
</dbReference>
<evidence type="ECO:0000313" key="15">
    <source>
        <dbReference type="Proteomes" id="UP000606172"/>
    </source>
</evidence>
<dbReference type="InterPro" id="IPR020841">
    <property type="entry name" value="PKS_Beta-ketoAc_synthase_dom"/>
</dbReference>
<evidence type="ECO:0000256" key="3">
    <source>
        <dbReference type="ARBA" id="ARBA00022450"/>
    </source>
</evidence>
<evidence type="ECO:0000256" key="6">
    <source>
        <dbReference type="ARBA" id="ARBA00023194"/>
    </source>
</evidence>
<dbReference type="Pfam" id="PF00698">
    <property type="entry name" value="Acyl_transf_1"/>
    <property type="match status" value="2"/>
</dbReference>
<evidence type="ECO:0000259" key="13">
    <source>
        <dbReference type="PROSITE" id="PS52019"/>
    </source>
</evidence>
<reference evidence="14" key="1">
    <citation type="submission" date="2021-01" db="EMBL/GenBank/DDBJ databases">
        <title>Whole genome shotgun sequence of Sinosporangium siamense NBRC 109515.</title>
        <authorList>
            <person name="Komaki H."/>
            <person name="Tamura T."/>
        </authorList>
    </citation>
    <scope>NUCLEOTIDE SEQUENCE</scope>
    <source>
        <strain evidence="14">NBRC 109515</strain>
    </source>
</reference>
<feature type="domain" description="Ketosynthase family 3 (KS3)" evidence="12">
    <location>
        <begin position="1415"/>
        <end position="1842"/>
    </location>
</feature>
<dbReference type="SMART" id="SM00823">
    <property type="entry name" value="PKS_PP"/>
    <property type="match status" value="2"/>
</dbReference>
<dbReference type="InterPro" id="IPR049900">
    <property type="entry name" value="PKS_mFAS_DH"/>
</dbReference>
<dbReference type="InterPro" id="IPR036736">
    <property type="entry name" value="ACP-like_sf"/>
</dbReference>
<evidence type="ECO:0000259" key="11">
    <source>
        <dbReference type="PROSITE" id="PS50075"/>
    </source>
</evidence>
<feature type="domain" description="Carrier" evidence="11">
    <location>
        <begin position="3032"/>
        <end position="3110"/>
    </location>
</feature>
<dbReference type="InterPro" id="IPR006162">
    <property type="entry name" value="Ppantetheine_attach_site"/>
</dbReference>
<evidence type="ECO:0000256" key="9">
    <source>
        <dbReference type="PROSITE-ProRule" id="PRU01363"/>
    </source>
</evidence>
<keyword evidence="5" id="KW-0808">Transferase</keyword>
<accession>A0A919RLU2</accession>